<comment type="subcellular location">
    <subcellularLocation>
        <location evidence="1">Cytoplasm</location>
    </subcellularLocation>
</comment>
<evidence type="ECO:0000313" key="10">
    <source>
        <dbReference type="Proteomes" id="UP000236544"/>
    </source>
</evidence>
<sequence>MSEIPENSNVSIFSKNEKKAREAILKLGLKQVPGISRVTFRKKNNQIYAIERPEVYRSHGGNFVVFGEAKVDDFPQRLAKAQQEAQLAGPGVAAAGADAVSKDPQSIQADMEAAAAANENKVAEVEEESSGPVDETGLNQDDIELVMQQANVPRQKAAKALREHNSDIVNAIMSLS</sequence>
<evidence type="ECO:0000313" key="9">
    <source>
        <dbReference type="EMBL" id="CUS24952.1"/>
    </source>
</evidence>
<comment type="function">
    <text evidence="5">Component of the nascent polypeptide-associated complex (NAC), a dynamic component of the ribosomal exit tunnel, protecting the emerging polypeptides from interaction with other cytoplasmic proteins to ensure appropriate nascent protein targeting. The NAC complex also promotes mitochondrial protein import by enhancing productive ribosome interactions with the outer mitochondrial membrane and blocks the inappropriate interaction of ribosomes translating non-secretory nascent polypeptides with translocation sites in the membrane of the endoplasmic reticulum. EGD2 may also be involved in transcription regulation.</text>
</comment>
<evidence type="ECO:0000256" key="7">
    <source>
        <dbReference type="SAM" id="MobiDB-lite"/>
    </source>
</evidence>
<keyword evidence="4" id="KW-0813">Transport</keyword>
<dbReference type="GO" id="GO:0015031">
    <property type="term" value="P:protein transport"/>
    <property type="evidence" value="ECO:0007669"/>
    <property type="project" value="UniProtKB-KW"/>
</dbReference>
<dbReference type="PROSITE" id="PS51151">
    <property type="entry name" value="NAC_AB"/>
    <property type="match status" value="1"/>
</dbReference>
<name>A0A0P1KXP1_9SACH</name>
<evidence type="ECO:0000256" key="2">
    <source>
        <dbReference type="ARBA" id="ARBA00009882"/>
    </source>
</evidence>
<evidence type="ECO:0000256" key="6">
    <source>
        <dbReference type="ARBA" id="ARBA00030300"/>
    </source>
</evidence>
<dbReference type="InterPro" id="IPR044034">
    <property type="entry name" value="NAC-like_UBA"/>
</dbReference>
<dbReference type="EMBL" id="LN890550">
    <property type="protein sequence ID" value="CUS24952.1"/>
    <property type="molecule type" value="Genomic_DNA"/>
</dbReference>
<keyword evidence="4" id="KW-0653">Protein transport</keyword>
<dbReference type="Gene3D" id="1.10.8.10">
    <property type="entry name" value="DNA helicase RuvA subunit, C-terminal domain"/>
    <property type="match status" value="1"/>
</dbReference>
<dbReference type="CDD" id="cd22054">
    <property type="entry name" value="NAC_NACA"/>
    <property type="match status" value="1"/>
</dbReference>
<dbReference type="Gene3D" id="2.20.70.30">
    <property type="entry name" value="Nascent polypeptide-associated complex domain"/>
    <property type="match status" value="1"/>
</dbReference>
<gene>
    <name evidence="9" type="ORF">LAQU0_S22e00892g</name>
</gene>
<dbReference type="OrthoDB" id="3169036at2759"/>
<dbReference type="InterPro" id="IPR016641">
    <property type="entry name" value="EGD2/NACA0like"/>
</dbReference>
<protein>
    <recommendedName>
        <fullName evidence="3">Nascent polypeptide-associated complex subunit alpha</fullName>
    </recommendedName>
    <alternativeName>
        <fullName evidence="6">Alpha-NAC</fullName>
    </alternativeName>
</protein>
<dbReference type="InterPro" id="IPR038187">
    <property type="entry name" value="NAC_A/B_dom_sf"/>
</dbReference>
<proteinExistence type="inferred from homology"/>
<dbReference type="Pfam" id="PF01849">
    <property type="entry name" value="NAC"/>
    <property type="match status" value="1"/>
</dbReference>
<feature type="domain" description="NAC-A/B" evidence="8">
    <location>
        <begin position="14"/>
        <end position="78"/>
    </location>
</feature>
<dbReference type="SMART" id="SM01407">
    <property type="entry name" value="NAC"/>
    <property type="match status" value="1"/>
</dbReference>
<dbReference type="CDD" id="cd14358">
    <property type="entry name" value="UBA_NAC_euk"/>
    <property type="match status" value="1"/>
</dbReference>
<dbReference type="PIRSF" id="PIRSF015901">
    <property type="entry name" value="NAC_alpha"/>
    <property type="match status" value="1"/>
</dbReference>
<evidence type="ECO:0000256" key="1">
    <source>
        <dbReference type="ARBA" id="ARBA00004496"/>
    </source>
</evidence>
<organism evidence="9 10">
    <name type="scientific">Lachancea quebecensis</name>
    <dbReference type="NCBI Taxonomy" id="1654605"/>
    <lineage>
        <taxon>Eukaryota</taxon>
        <taxon>Fungi</taxon>
        <taxon>Dikarya</taxon>
        <taxon>Ascomycota</taxon>
        <taxon>Saccharomycotina</taxon>
        <taxon>Saccharomycetes</taxon>
        <taxon>Saccharomycetales</taxon>
        <taxon>Saccharomycetaceae</taxon>
        <taxon>Lachancea</taxon>
    </lineage>
</organism>
<dbReference type="PANTHER" id="PTHR21713">
    <property type="entry name" value="NASCENT POLYPEPTIDE ASSOCIATED COMPLEX ALPHA SUBUNIT-RELATED"/>
    <property type="match status" value="1"/>
</dbReference>
<dbReference type="Proteomes" id="UP000236544">
    <property type="component" value="Unassembled WGS sequence"/>
</dbReference>
<evidence type="ECO:0000259" key="8">
    <source>
        <dbReference type="PROSITE" id="PS51151"/>
    </source>
</evidence>
<accession>A0A0P1KXP1</accession>
<evidence type="ECO:0000256" key="3">
    <source>
        <dbReference type="ARBA" id="ARBA00014437"/>
    </source>
</evidence>
<dbReference type="FunFam" id="2.20.70.30:FF:000002">
    <property type="entry name" value="Nascent polypeptide-associated complex (NAC), alpha subunit"/>
    <property type="match status" value="1"/>
</dbReference>
<evidence type="ECO:0000256" key="4">
    <source>
        <dbReference type="ARBA" id="ARBA00022927"/>
    </source>
</evidence>
<keyword evidence="10" id="KW-1185">Reference proteome</keyword>
<feature type="region of interest" description="Disordered" evidence="7">
    <location>
        <begin position="99"/>
        <end position="139"/>
    </location>
</feature>
<dbReference type="InterPro" id="IPR002715">
    <property type="entry name" value="Nas_poly-pep-assoc_cplx_dom"/>
</dbReference>
<reference evidence="10" key="1">
    <citation type="submission" date="2015-10" db="EMBL/GenBank/DDBJ databases">
        <authorList>
            <person name="Devillers H."/>
        </authorList>
    </citation>
    <scope>NUCLEOTIDE SEQUENCE [LARGE SCALE GENOMIC DNA]</scope>
</reference>
<evidence type="ECO:0000256" key="5">
    <source>
        <dbReference type="ARBA" id="ARBA00025035"/>
    </source>
</evidence>
<comment type="similarity">
    <text evidence="2">Belongs to the NAC-alpha family.</text>
</comment>
<dbReference type="GO" id="GO:0005854">
    <property type="term" value="C:nascent polypeptide-associated complex"/>
    <property type="evidence" value="ECO:0007669"/>
    <property type="project" value="InterPro"/>
</dbReference>
<dbReference type="Pfam" id="PF19026">
    <property type="entry name" value="UBA_HYPK"/>
    <property type="match status" value="1"/>
</dbReference>
<dbReference type="AlphaFoldDB" id="A0A0P1KXP1"/>